<proteinExistence type="inferred from homology"/>
<dbReference type="PANTHER" id="PTHR24321">
    <property type="entry name" value="DEHYDROGENASES, SHORT CHAIN"/>
    <property type="match status" value="1"/>
</dbReference>
<dbReference type="InterPro" id="IPR036291">
    <property type="entry name" value="NAD(P)-bd_dom_sf"/>
</dbReference>
<dbReference type="Pfam" id="PF13561">
    <property type="entry name" value="adh_short_C2"/>
    <property type="match status" value="1"/>
</dbReference>
<evidence type="ECO:0000313" key="3">
    <source>
        <dbReference type="EMBL" id="QTH21202.1"/>
    </source>
</evidence>
<reference evidence="3" key="1">
    <citation type="submission" date="2020-07" db="EMBL/GenBank/DDBJ databases">
        <authorList>
            <person name="Camacho E."/>
        </authorList>
    </citation>
    <scope>NUCLEOTIDE SEQUENCE</scope>
    <source>
        <strain evidence="3">MPO218</strain>
    </source>
</reference>
<dbReference type="Gene3D" id="3.40.50.720">
    <property type="entry name" value="NAD(P)-binding Rossmann-like Domain"/>
    <property type="match status" value="1"/>
</dbReference>
<evidence type="ECO:0000313" key="4">
    <source>
        <dbReference type="Proteomes" id="UP000664914"/>
    </source>
</evidence>
<dbReference type="Proteomes" id="UP000664914">
    <property type="component" value="Chromosome"/>
</dbReference>
<sequence>MDFGMRGNAYAIVGGSRGMGWETARRIAAEGGDVAIVSRTPQTVADACAALAAEHGVRIEGIAADASAPGAVEAALDEAIRRLGTLSGLAVTNHWMGPSRSFAELPETEWADYFQHSLMAAVRACRAVLPHMANAGGGAIVLTTAYSSRGPKAYLPGYASFKAALNTLTKTLAKAYGPQGVRVNAVAPGAIRTGRYDARMAALRAAEPGIDRAEAERRMLRDMEMKVALERIGDPGEVADMIAFLLSGRAAYATGLIANVDGGTDF</sequence>
<dbReference type="FunFam" id="3.40.50.720:FF:000084">
    <property type="entry name" value="Short-chain dehydrogenase reductase"/>
    <property type="match status" value="1"/>
</dbReference>
<keyword evidence="2" id="KW-0560">Oxidoreductase</keyword>
<evidence type="ECO:0000256" key="2">
    <source>
        <dbReference type="ARBA" id="ARBA00023002"/>
    </source>
</evidence>
<evidence type="ECO:0000256" key="1">
    <source>
        <dbReference type="ARBA" id="ARBA00006484"/>
    </source>
</evidence>
<dbReference type="SUPFAM" id="SSF51735">
    <property type="entry name" value="NAD(P)-binding Rossmann-fold domains"/>
    <property type="match status" value="1"/>
</dbReference>
<gene>
    <name evidence="3" type="ORF">HRJ34_23265</name>
</gene>
<dbReference type="CDD" id="cd05233">
    <property type="entry name" value="SDR_c"/>
    <property type="match status" value="1"/>
</dbReference>
<name>A0A975D1H3_9SPHN</name>
<dbReference type="GO" id="GO:0016491">
    <property type="term" value="F:oxidoreductase activity"/>
    <property type="evidence" value="ECO:0007669"/>
    <property type="project" value="UniProtKB-KW"/>
</dbReference>
<dbReference type="PANTHER" id="PTHR24321:SF14">
    <property type="entry name" value="SHORT-CHAIN TYPE DEHYDROGENASE_REDUCTASE BLR2146-RELATED"/>
    <property type="match status" value="1"/>
</dbReference>
<dbReference type="AlphaFoldDB" id="A0A975D1H3"/>
<dbReference type="RefSeq" id="WP_208632566.1">
    <property type="nucleotide sequence ID" value="NZ_CP059319.1"/>
</dbReference>
<dbReference type="EMBL" id="CP059319">
    <property type="protein sequence ID" value="QTH21202.1"/>
    <property type="molecule type" value="Genomic_DNA"/>
</dbReference>
<accession>A0A975D1H3</accession>
<organism evidence="3 4">
    <name type="scientific">Rhizorhabdus wittichii</name>
    <dbReference type="NCBI Taxonomy" id="160791"/>
    <lineage>
        <taxon>Bacteria</taxon>
        <taxon>Pseudomonadati</taxon>
        <taxon>Pseudomonadota</taxon>
        <taxon>Alphaproteobacteria</taxon>
        <taxon>Sphingomonadales</taxon>
        <taxon>Sphingomonadaceae</taxon>
        <taxon>Rhizorhabdus</taxon>
    </lineage>
</organism>
<dbReference type="PRINTS" id="PR00081">
    <property type="entry name" value="GDHRDH"/>
</dbReference>
<reference evidence="3" key="2">
    <citation type="submission" date="2021-04" db="EMBL/GenBank/DDBJ databases">
        <title>Isolation and genomic analysis of the ibuprofen-degrading bacterium Sphingomonas strain MPO218.</title>
        <authorList>
            <person name="Aulestia M."/>
            <person name="Flores A."/>
            <person name="Mangas E.L."/>
            <person name="Perez-Pulido A.J."/>
            <person name="Santero E."/>
            <person name="Camacho E.M."/>
        </authorList>
    </citation>
    <scope>NUCLEOTIDE SEQUENCE</scope>
    <source>
        <strain evidence="3">MPO218</strain>
    </source>
</reference>
<comment type="similarity">
    <text evidence="1">Belongs to the short-chain dehydrogenases/reductases (SDR) family.</text>
</comment>
<protein>
    <submittedName>
        <fullName evidence="3">SDR family oxidoreductase</fullName>
    </submittedName>
</protein>
<dbReference type="InterPro" id="IPR002347">
    <property type="entry name" value="SDR_fam"/>
</dbReference>